<comment type="caution">
    <text evidence="2">The sequence shown here is derived from an EMBL/GenBank/DDBJ whole genome shotgun (WGS) entry which is preliminary data.</text>
</comment>
<accession>A0AAX1QRL2</accession>
<dbReference type="Proteomes" id="UP000252427">
    <property type="component" value="Unassembled WGS sequence"/>
</dbReference>
<protein>
    <recommendedName>
        <fullName evidence="4">ParB/Sulfiredoxin domain-containing protein</fullName>
    </recommendedName>
</protein>
<sequence length="493" mass="55087">MERNIQLIPLNSIKLDQENVRFGGDIAQSQREAIELMMADVEDIKKLVRLAEHIAENGLDPTELQLVYPDKDGAFVVIEGNRRLTALKMLQNPLLCPVEKFVRSFRDAQEKLSGSLPSEIACSVVPSRADGSIWVELKHTGQNNGVGRVNWGSDIRDEVRSRATGVESVGRQIRTLVSENVDIFGLKTVENIKKIPVTTLTRLFASTPAQNAFKLKIENKLLTPSVNLKYIAPSIEFAISMFVQEGYNVNDIRGDKDRRAFISHIPPELLPSKQEQSSSSASSNFRGSILNSSTQHNYGMNEISDKVTSTESNTKESIDKASKDNGDVSKLPPKTISQRTNKVRKFLFPWPLRISNSRINEIYRELKSGLVVTQTPNAVAVTFRVFLETSCDDYTKRFEKTPTPVTKIDNQQPLSEKDPLWKKVVAVSAHLEKRQCIGNQEHRAILKRAGALDKVGSVDHLNLFVHSAASSPIASELKDVAEEYKPLLEAIWS</sequence>
<evidence type="ECO:0000256" key="1">
    <source>
        <dbReference type="SAM" id="MobiDB-lite"/>
    </source>
</evidence>
<dbReference type="InterPro" id="IPR036086">
    <property type="entry name" value="ParB/Sulfiredoxin_sf"/>
</dbReference>
<organism evidence="2 3">
    <name type="scientific">Vibrio paracholerae</name>
    <dbReference type="NCBI Taxonomy" id="650003"/>
    <lineage>
        <taxon>Bacteria</taxon>
        <taxon>Pseudomonadati</taxon>
        <taxon>Pseudomonadota</taxon>
        <taxon>Gammaproteobacteria</taxon>
        <taxon>Vibrionales</taxon>
        <taxon>Vibrionaceae</taxon>
        <taxon>Vibrio</taxon>
    </lineage>
</organism>
<dbReference type="RefSeq" id="WP_057573388.1">
    <property type="nucleotide sequence ID" value="NZ_CAWQJG010000008.1"/>
</dbReference>
<feature type="region of interest" description="Disordered" evidence="1">
    <location>
        <begin position="305"/>
        <end position="335"/>
    </location>
</feature>
<name>A0AAX1QRL2_9VIBR</name>
<evidence type="ECO:0000313" key="3">
    <source>
        <dbReference type="Proteomes" id="UP000252427"/>
    </source>
</evidence>
<feature type="compositionally biased region" description="Basic and acidic residues" evidence="1">
    <location>
        <begin position="313"/>
        <end position="327"/>
    </location>
</feature>
<gene>
    <name evidence="2" type="ORF">DLR70_09975</name>
</gene>
<proteinExistence type="predicted"/>
<evidence type="ECO:0008006" key="4">
    <source>
        <dbReference type="Google" id="ProtNLM"/>
    </source>
</evidence>
<evidence type="ECO:0000313" key="2">
    <source>
        <dbReference type="EMBL" id="RBM81523.1"/>
    </source>
</evidence>
<dbReference type="SUPFAM" id="SSF110849">
    <property type="entry name" value="ParB/Sulfiredoxin"/>
    <property type="match status" value="1"/>
</dbReference>
<dbReference type="AlphaFoldDB" id="A0AAX1QRL2"/>
<feature type="region of interest" description="Disordered" evidence="1">
    <location>
        <begin position="266"/>
        <end position="286"/>
    </location>
</feature>
<dbReference type="EMBL" id="QKKS01000016">
    <property type="protein sequence ID" value="RBM81523.1"/>
    <property type="molecule type" value="Genomic_DNA"/>
</dbReference>
<reference evidence="2 3" key="1">
    <citation type="submission" date="2018-06" db="EMBL/GenBank/DDBJ databases">
        <title>Draft genome sequences of nine Vibrio sp. clinical isolates from across the United States representing the closest known relative of Vibrio cholerae.</title>
        <authorList>
            <person name="Islam M.T."/>
            <person name="Liang K."/>
            <person name="Im M.S."/>
            <person name="Winkjer J."/>
            <person name="Busby S."/>
            <person name="Batra D."/>
            <person name="Rowe L."/>
            <person name="Tarr C.L."/>
            <person name="Boucher Y."/>
        </authorList>
    </citation>
    <scope>NUCLEOTIDE SEQUENCE [LARGE SCALE GENOMIC DNA]</scope>
    <source>
        <strain evidence="2 3">2016V-1114</strain>
    </source>
</reference>